<accession>D4YSZ3</accession>
<keyword evidence="3" id="KW-1185">Reference proteome</keyword>
<sequence>MEFYTGVSTVSEASANANNNATLWIQTKYLATSKASTPSLVQKTVTHAAQGYTAAGTKTKKVFSAFSTVCVKANPIHIDGGQYYTSGDFYQVYNADGTYTNYYISVSNIDGTKRTLTKNAYICATSTRRATKTVLKKGTTITKYGGSYKFKNGKLYYRIQGATATNKRYVKVANFK</sequence>
<dbReference type="AlphaFoldDB" id="D4YSZ3"/>
<organism evidence="2 3">
    <name type="scientific">Lactobacillus amylolyticus DSM 11664</name>
    <dbReference type="NCBI Taxonomy" id="585524"/>
    <lineage>
        <taxon>Bacteria</taxon>
        <taxon>Bacillati</taxon>
        <taxon>Bacillota</taxon>
        <taxon>Bacilli</taxon>
        <taxon>Lactobacillales</taxon>
        <taxon>Lactobacillaceae</taxon>
        <taxon>Lactobacillus</taxon>
    </lineage>
</organism>
<evidence type="ECO:0000259" key="1">
    <source>
        <dbReference type="Pfam" id="PF03217"/>
    </source>
</evidence>
<comment type="caution">
    <text evidence="2">The sequence shown here is derived from an EMBL/GenBank/DDBJ whole genome shotgun (WGS) entry which is preliminary data.</text>
</comment>
<feature type="domain" description="S-layer protein C-terminal" evidence="1">
    <location>
        <begin position="106"/>
        <end position="173"/>
    </location>
</feature>
<dbReference type="eggNOG" id="ENOG50309ZC">
    <property type="taxonomic scope" value="Bacteria"/>
</dbReference>
<dbReference type="InterPro" id="IPR024968">
    <property type="entry name" value="SlpA_C_lactobacillus"/>
</dbReference>
<dbReference type="PATRIC" id="fig|585524.9.peg.775"/>
<name>D4YSZ3_9LACO</name>
<dbReference type="Pfam" id="PF03217">
    <property type="entry name" value="SlpA"/>
    <property type="match status" value="2"/>
</dbReference>
<protein>
    <recommendedName>
        <fullName evidence="1">S-layer protein C-terminal domain-containing protein</fullName>
    </recommendedName>
</protein>
<gene>
    <name evidence="2" type="ORF">HMPREF0493_0654</name>
</gene>
<evidence type="ECO:0000313" key="2">
    <source>
        <dbReference type="EMBL" id="EFG55692.1"/>
    </source>
</evidence>
<dbReference type="EMBL" id="ADNY01000025">
    <property type="protein sequence ID" value="EFG55692.1"/>
    <property type="molecule type" value="Genomic_DNA"/>
</dbReference>
<dbReference type="Proteomes" id="UP000004069">
    <property type="component" value="Unassembled WGS sequence"/>
</dbReference>
<proteinExistence type="predicted"/>
<dbReference type="OrthoDB" id="2327165at2"/>
<reference evidence="2 3" key="1">
    <citation type="submission" date="2010-04" db="EMBL/GenBank/DDBJ databases">
        <authorList>
            <person name="Muzny D."/>
            <person name="Qin X."/>
            <person name="Deng J."/>
            <person name="Jiang H."/>
            <person name="Liu Y."/>
            <person name="Qu J."/>
            <person name="Song X.-Z."/>
            <person name="Zhang L."/>
            <person name="Thornton R."/>
            <person name="Coyle M."/>
            <person name="Francisco L."/>
            <person name="Jackson L."/>
            <person name="Javaid M."/>
            <person name="Korchina V."/>
            <person name="Kovar C."/>
            <person name="Mata R."/>
            <person name="Mathew T."/>
            <person name="Ngo R."/>
            <person name="Nguyen L."/>
            <person name="Nguyen N."/>
            <person name="Okwuonu G."/>
            <person name="Ongeri F."/>
            <person name="Pham C."/>
            <person name="Simmons D."/>
            <person name="Wilczek-Boney K."/>
            <person name="Hale W."/>
            <person name="Jakkamsetti A."/>
            <person name="Pham P."/>
            <person name="Ruth R."/>
            <person name="San Lucas F."/>
            <person name="Warren J."/>
            <person name="Zhang J."/>
            <person name="Zhao Z."/>
            <person name="Zhou C."/>
            <person name="Zhu D."/>
            <person name="Lee S."/>
            <person name="Bess C."/>
            <person name="Blankenburg K."/>
            <person name="Forbes L."/>
            <person name="Fu Q."/>
            <person name="Gubbala S."/>
            <person name="Hirani K."/>
            <person name="Jayaseelan J.C."/>
            <person name="Lara F."/>
            <person name="Munidasa M."/>
            <person name="Palculict T."/>
            <person name="Patil S."/>
            <person name="Pu L.-L."/>
            <person name="Saada N."/>
            <person name="Tang L."/>
            <person name="Weissenberger G."/>
            <person name="Zhu Y."/>
            <person name="Hemphill L."/>
            <person name="Shang Y."/>
            <person name="Youmans B."/>
            <person name="Ayvaz T."/>
            <person name="Ross M."/>
            <person name="Santibanez J."/>
            <person name="Aqrawi P."/>
            <person name="Gross S."/>
            <person name="Joshi V."/>
            <person name="Fowler G."/>
            <person name="Nazareth L."/>
            <person name="Reid J."/>
            <person name="Worley K."/>
            <person name="Petrosino J."/>
            <person name="Highlander S."/>
            <person name="Gibbs R."/>
        </authorList>
    </citation>
    <scope>NUCLEOTIDE SEQUENCE [LARGE SCALE GENOMIC DNA]</scope>
    <source>
        <strain evidence="2 3">DSM 11664</strain>
    </source>
</reference>
<evidence type="ECO:0000313" key="3">
    <source>
        <dbReference type="Proteomes" id="UP000004069"/>
    </source>
</evidence>
<feature type="domain" description="S-layer protein C-terminal" evidence="1">
    <location>
        <begin position="41"/>
        <end position="87"/>
    </location>
</feature>